<evidence type="ECO:0000313" key="2">
    <source>
        <dbReference type="EMBL" id="TFK90186.1"/>
    </source>
</evidence>
<feature type="compositionally biased region" description="Pro residues" evidence="1">
    <location>
        <begin position="37"/>
        <end position="47"/>
    </location>
</feature>
<feature type="compositionally biased region" description="Polar residues" evidence="1">
    <location>
        <begin position="305"/>
        <end position="323"/>
    </location>
</feature>
<organism evidence="2 3">
    <name type="scientific">Polyporus arcularius HHB13444</name>
    <dbReference type="NCBI Taxonomy" id="1314778"/>
    <lineage>
        <taxon>Eukaryota</taxon>
        <taxon>Fungi</taxon>
        <taxon>Dikarya</taxon>
        <taxon>Basidiomycota</taxon>
        <taxon>Agaricomycotina</taxon>
        <taxon>Agaricomycetes</taxon>
        <taxon>Polyporales</taxon>
        <taxon>Polyporaceae</taxon>
        <taxon>Polyporus</taxon>
    </lineage>
</organism>
<evidence type="ECO:0000256" key="1">
    <source>
        <dbReference type="SAM" id="MobiDB-lite"/>
    </source>
</evidence>
<protein>
    <submittedName>
        <fullName evidence="2">Uncharacterized protein</fullName>
    </submittedName>
</protein>
<evidence type="ECO:0000313" key="3">
    <source>
        <dbReference type="Proteomes" id="UP000308197"/>
    </source>
</evidence>
<feature type="compositionally biased region" description="Acidic residues" evidence="1">
    <location>
        <begin position="122"/>
        <end position="136"/>
    </location>
</feature>
<feature type="compositionally biased region" description="Polar residues" evidence="1">
    <location>
        <begin position="60"/>
        <end position="69"/>
    </location>
</feature>
<feature type="compositionally biased region" description="Basic and acidic residues" evidence="1">
    <location>
        <begin position="89"/>
        <end position="104"/>
    </location>
</feature>
<sequence>MPMCLCLGSAPRDRNPRHQQRQGQLRPDILQAHPHRSPGPPHTPPHPDQLQSGGREKSGAYTNGQTVEQRLNHSPLIAKLPRAGGGQEGGRRDEPPFRGVHDTSDQSAEDLLLPSTLFQSRDDDDDEDDEYWDEDKADGGEDEKGYRQAEDHKGGGHEYAVVGSKLRGAPTSVEKNGRVKSMRAQIHPLPSPHDFSSTNVALPLGAYPAMPRPLQYGLDNHSDIYHGSLSDLKAPTEGGRPRREEATKLRRPLPSTPRAYPSEPQSQSRDHTSHIIHPSPLTKGTRPLPAPPRRHNSSLPHGADPSNSESVSRLLQSGSRIQQPPSPPYEGHSVSSLRRKRTPGRTQLRFDEAPSRQ</sequence>
<gene>
    <name evidence="2" type="ORF">K466DRAFT_563688</name>
</gene>
<accession>A0A5C3PKW1</accession>
<feature type="compositionally biased region" description="Basic and acidic residues" evidence="1">
    <location>
        <begin position="348"/>
        <end position="357"/>
    </location>
</feature>
<feature type="compositionally biased region" description="Basic and acidic residues" evidence="1">
    <location>
        <begin position="137"/>
        <end position="156"/>
    </location>
</feature>
<feature type="compositionally biased region" description="Basic and acidic residues" evidence="1">
    <location>
        <begin position="239"/>
        <end position="248"/>
    </location>
</feature>
<proteinExistence type="predicted"/>
<dbReference type="EMBL" id="ML211053">
    <property type="protein sequence ID" value="TFK90186.1"/>
    <property type="molecule type" value="Genomic_DNA"/>
</dbReference>
<reference evidence="2 3" key="1">
    <citation type="journal article" date="2019" name="Nat. Ecol. Evol.">
        <title>Megaphylogeny resolves global patterns of mushroom evolution.</title>
        <authorList>
            <person name="Varga T."/>
            <person name="Krizsan K."/>
            <person name="Foldi C."/>
            <person name="Dima B."/>
            <person name="Sanchez-Garcia M."/>
            <person name="Sanchez-Ramirez S."/>
            <person name="Szollosi G.J."/>
            <person name="Szarkandi J.G."/>
            <person name="Papp V."/>
            <person name="Albert L."/>
            <person name="Andreopoulos W."/>
            <person name="Angelini C."/>
            <person name="Antonin V."/>
            <person name="Barry K.W."/>
            <person name="Bougher N.L."/>
            <person name="Buchanan P."/>
            <person name="Buyck B."/>
            <person name="Bense V."/>
            <person name="Catcheside P."/>
            <person name="Chovatia M."/>
            <person name="Cooper J."/>
            <person name="Damon W."/>
            <person name="Desjardin D."/>
            <person name="Finy P."/>
            <person name="Geml J."/>
            <person name="Haridas S."/>
            <person name="Hughes K."/>
            <person name="Justo A."/>
            <person name="Karasinski D."/>
            <person name="Kautmanova I."/>
            <person name="Kiss B."/>
            <person name="Kocsube S."/>
            <person name="Kotiranta H."/>
            <person name="LaButti K.M."/>
            <person name="Lechner B.E."/>
            <person name="Liimatainen K."/>
            <person name="Lipzen A."/>
            <person name="Lukacs Z."/>
            <person name="Mihaltcheva S."/>
            <person name="Morgado L.N."/>
            <person name="Niskanen T."/>
            <person name="Noordeloos M.E."/>
            <person name="Ohm R.A."/>
            <person name="Ortiz-Santana B."/>
            <person name="Ovrebo C."/>
            <person name="Racz N."/>
            <person name="Riley R."/>
            <person name="Savchenko A."/>
            <person name="Shiryaev A."/>
            <person name="Soop K."/>
            <person name="Spirin V."/>
            <person name="Szebenyi C."/>
            <person name="Tomsovsky M."/>
            <person name="Tulloss R.E."/>
            <person name="Uehling J."/>
            <person name="Grigoriev I.V."/>
            <person name="Vagvolgyi C."/>
            <person name="Papp T."/>
            <person name="Martin F.M."/>
            <person name="Miettinen O."/>
            <person name="Hibbett D.S."/>
            <person name="Nagy L.G."/>
        </authorList>
    </citation>
    <scope>NUCLEOTIDE SEQUENCE [LARGE SCALE GENOMIC DNA]</scope>
    <source>
        <strain evidence="2 3">HHB13444</strain>
    </source>
</reference>
<dbReference type="AlphaFoldDB" id="A0A5C3PKW1"/>
<dbReference type="Proteomes" id="UP000308197">
    <property type="component" value="Unassembled WGS sequence"/>
</dbReference>
<dbReference type="InParanoid" id="A0A5C3PKW1"/>
<feature type="region of interest" description="Disordered" evidence="1">
    <location>
        <begin position="1"/>
        <end position="196"/>
    </location>
</feature>
<keyword evidence="3" id="KW-1185">Reference proteome</keyword>
<feature type="region of interest" description="Disordered" evidence="1">
    <location>
        <begin position="211"/>
        <end position="357"/>
    </location>
</feature>
<name>A0A5C3PKW1_9APHY</name>